<organism evidence="2 3">
    <name type="scientific">Aquatica leii</name>
    <dbReference type="NCBI Taxonomy" id="1421715"/>
    <lineage>
        <taxon>Eukaryota</taxon>
        <taxon>Metazoa</taxon>
        <taxon>Ecdysozoa</taxon>
        <taxon>Arthropoda</taxon>
        <taxon>Hexapoda</taxon>
        <taxon>Insecta</taxon>
        <taxon>Pterygota</taxon>
        <taxon>Neoptera</taxon>
        <taxon>Endopterygota</taxon>
        <taxon>Coleoptera</taxon>
        <taxon>Polyphaga</taxon>
        <taxon>Elateriformia</taxon>
        <taxon>Elateroidea</taxon>
        <taxon>Lampyridae</taxon>
        <taxon>Luciolinae</taxon>
        <taxon>Aquatica</taxon>
    </lineage>
</organism>
<feature type="domain" description="Tubulin epsilon and delta complex protein 1" evidence="1">
    <location>
        <begin position="58"/>
        <end position="227"/>
    </location>
</feature>
<keyword evidence="3" id="KW-1185">Reference proteome</keyword>
<evidence type="ECO:0000313" key="2">
    <source>
        <dbReference type="EMBL" id="KAK4885383.1"/>
    </source>
</evidence>
<evidence type="ECO:0000313" key="3">
    <source>
        <dbReference type="Proteomes" id="UP001353858"/>
    </source>
</evidence>
<dbReference type="EMBL" id="JARPUR010000001">
    <property type="protein sequence ID" value="KAK4885383.1"/>
    <property type="molecule type" value="Genomic_DNA"/>
</dbReference>
<accession>A0AAN7PGG8</accession>
<evidence type="ECO:0000259" key="1">
    <source>
        <dbReference type="Pfam" id="PF14970"/>
    </source>
</evidence>
<proteinExistence type="predicted"/>
<dbReference type="Pfam" id="PF14970">
    <property type="entry name" value="TEDC1"/>
    <property type="match status" value="1"/>
</dbReference>
<dbReference type="AlphaFoldDB" id="A0AAN7PGG8"/>
<dbReference type="InterPro" id="IPR027996">
    <property type="entry name" value="TEDC1_dom"/>
</dbReference>
<dbReference type="Proteomes" id="UP001353858">
    <property type="component" value="Unassembled WGS sequence"/>
</dbReference>
<sequence>MKDERQIKPESFRLAKFNKTEDNVVYTFWILLGKILNLPQSGNIVQSIKTYFLKVLKYRNAHFYAVPNNMSSGSRELLLAFAYLVGKNYLNKHLINLISNSLFNPDLQLEDNEVCLNNCSLNLNQIKNERDFKNMLKWIEGQIIFNHREYQEYRGGLYNLWLKKNGYNVNTCPNISSLNEIEIHALCSEKDGREFLEGTEIVSKVLHSHIKWLQVQSEFWEWMNSVLLERQKNINKLNLKELNNYVDSI</sequence>
<comment type="caution">
    <text evidence="2">The sequence shown here is derived from an EMBL/GenBank/DDBJ whole genome shotgun (WGS) entry which is preliminary data.</text>
</comment>
<dbReference type="PANTHER" id="PTHR35076">
    <property type="entry name" value="TUBULIN EPSILON AND DELTA COMPLEX PROTEIN 1"/>
    <property type="match status" value="1"/>
</dbReference>
<dbReference type="PANTHER" id="PTHR35076:SF1">
    <property type="entry name" value="TUBULIN EPSILON AND DELTA COMPLEX PROTEIN 1"/>
    <property type="match status" value="1"/>
</dbReference>
<protein>
    <recommendedName>
        <fullName evidence="1">Tubulin epsilon and delta complex protein 1 domain-containing protein</fullName>
    </recommendedName>
</protein>
<dbReference type="InterPro" id="IPR043535">
    <property type="entry name" value="TEDC1"/>
</dbReference>
<gene>
    <name evidence="2" type="ORF">RN001_001654</name>
</gene>
<reference evidence="3" key="1">
    <citation type="submission" date="2023-01" db="EMBL/GenBank/DDBJ databases">
        <title>Key to firefly adult light organ development and bioluminescence: homeobox transcription factors regulate luciferase expression and transportation to peroxisome.</title>
        <authorList>
            <person name="Fu X."/>
        </authorList>
    </citation>
    <scope>NUCLEOTIDE SEQUENCE [LARGE SCALE GENOMIC DNA]</scope>
</reference>
<name>A0AAN7PGG8_9COLE</name>